<dbReference type="Proteomes" id="UP000318053">
    <property type="component" value="Unassembled WGS sequence"/>
</dbReference>
<protein>
    <submittedName>
        <fullName evidence="2">Uncharacterized protein</fullName>
    </submittedName>
</protein>
<evidence type="ECO:0000313" key="2">
    <source>
        <dbReference type="EMBL" id="TWT66514.1"/>
    </source>
</evidence>
<feature type="transmembrane region" description="Helical" evidence="1">
    <location>
        <begin position="89"/>
        <end position="115"/>
    </location>
</feature>
<name>A0A5C5XUF1_9BACT</name>
<sequence>MKIKLWWLTFSPLCWAGHFLASYLTTAIYCAKFASPEGDALPVRIAVAVFTIVALSLITFFGVRSLRLHRRGDATLPHDDDTVDDEQRFLGFAALLLAILSGIATLYTALVFVLMETCH</sequence>
<keyword evidence="1" id="KW-1133">Transmembrane helix</keyword>
<accession>A0A5C5XUF1</accession>
<dbReference type="OrthoDB" id="278870at2"/>
<keyword evidence="1" id="KW-0472">Membrane</keyword>
<gene>
    <name evidence="2" type="ORF">CA85_26110</name>
</gene>
<comment type="caution">
    <text evidence="2">The sequence shown here is derived from an EMBL/GenBank/DDBJ whole genome shotgun (WGS) entry which is preliminary data.</text>
</comment>
<reference evidence="2 3" key="1">
    <citation type="submission" date="2019-02" db="EMBL/GenBank/DDBJ databases">
        <title>Deep-cultivation of Planctomycetes and their phenomic and genomic characterization uncovers novel biology.</title>
        <authorList>
            <person name="Wiegand S."/>
            <person name="Jogler M."/>
            <person name="Boedeker C."/>
            <person name="Pinto D."/>
            <person name="Vollmers J."/>
            <person name="Rivas-Marin E."/>
            <person name="Kohn T."/>
            <person name="Peeters S.H."/>
            <person name="Heuer A."/>
            <person name="Rast P."/>
            <person name="Oberbeckmann S."/>
            <person name="Bunk B."/>
            <person name="Jeske O."/>
            <person name="Meyerdierks A."/>
            <person name="Storesund J.E."/>
            <person name="Kallscheuer N."/>
            <person name="Luecker S."/>
            <person name="Lage O.M."/>
            <person name="Pohl T."/>
            <person name="Merkel B.J."/>
            <person name="Hornburger P."/>
            <person name="Mueller R.-W."/>
            <person name="Bruemmer F."/>
            <person name="Labrenz M."/>
            <person name="Spormann A.M."/>
            <person name="Op Den Camp H."/>
            <person name="Overmann J."/>
            <person name="Amann R."/>
            <person name="Jetten M.S.M."/>
            <person name="Mascher T."/>
            <person name="Medema M.H."/>
            <person name="Devos D.P."/>
            <person name="Kaster A.-K."/>
            <person name="Ovreas L."/>
            <person name="Rohde M."/>
            <person name="Galperin M.Y."/>
            <person name="Jogler C."/>
        </authorList>
    </citation>
    <scope>NUCLEOTIDE SEQUENCE [LARGE SCALE GENOMIC DNA]</scope>
    <source>
        <strain evidence="2 3">CA85</strain>
    </source>
</reference>
<organism evidence="2 3">
    <name type="scientific">Allorhodopirellula solitaria</name>
    <dbReference type="NCBI Taxonomy" id="2527987"/>
    <lineage>
        <taxon>Bacteria</taxon>
        <taxon>Pseudomonadati</taxon>
        <taxon>Planctomycetota</taxon>
        <taxon>Planctomycetia</taxon>
        <taxon>Pirellulales</taxon>
        <taxon>Pirellulaceae</taxon>
        <taxon>Allorhodopirellula</taxon>
    </lineage>
</organism>
<evidence type="ECO:0000313" key="3">
    <source>
        <dbReference type="Proteomes" id="UP000318053"/>
    </source>
</evidence>
<evidence type="ECO:0000256" key="1">
    <source>
        <dbReference type="SAM" id="Phobius"/>
    </source>
</evidence>
<dbReference type="AlphaFoldDB" id="A0A5C5XUF1"/>
<dbReference type="EMBL" id="SJPK01000005">
    <property type="protein sequence ID" value="TWT66514.1"/>
    <property type="molecule type" value="Genomic_DNA"/>
</dbReference>
<keyword evidence="1" id="KW-0812">Transmembrane</keyword>
<keyword evidence="3" id="KW-1185">Reference proteome</keyword>
<feature type="transmembrane region" description="Helical" evidence="1">
    <location>
        <begin position="43"/>
        <end position="63"/>
    </location>
</feature>
<proteinExistence type="predicted"/>
<dbReference type="RefSeq" id="WP_146391605.1">
    <property type="nucleotide sequence ID" value="NZ_SJPK01000005.1"/>
</dbReference>